<dbReference type="EMBL" id="LS483372">
    <property type="protein sequence ID" value="SQF93414.1"/>
    <property type="molecule type" value="Genomic_DNA"/>
</dbReference>
<name>A0A3M3XKK1_PSEFL</name>
<dbReference type="RefSeq" id="WP_155512289.1">
    <property type="nucleotide sequence ID" value="NZ_CP028517.1"/>
</dbReference>
<dbReference type="AlphaFoldDB" id="A0A3M3XKK1"/>
<gene>
    <name evidence="1" type="ORF">NCTC10038_04821</name>
</gene>
<evidence type="ECO:0000313" key="1">
    <source>
        <dbReference type="EMBL" id="SQF93414.1"/>
    </source>
</evidence>
<accession>A0A3M3XKK1</accession>
<reference evidence="1 2" key="1">
    <citation type="submission" date="2018-06" db="EMBL/GenBank/DDBJ databases">
        <authorList>
            <consortium name="Pathogen Informatics"/>
            <person name="Doyle S."/>
        </authorList>
    </citation>
    <scope>NUCLEOTIDE SEQUENCE [LARGE SCALE GENOMIC DNA]</scope>
    <source>
        <strain evidence="1 2">NCTC10038</strain>
    </source>
</reference>
<evidence type="ECO:0000313" key="2">
    <source>
        <dbReference type="Proteomes" id="UP000248640"/>
    </source>
</evidence>
<protein>
    <submittedName>
        <fullName evidence="1">Uncharacterized protein</fullName>
    </submittedName>
</protein>
<proteinExistence type="predicted"/>
<organism evidence="1 2">
    <name type="scientific">Pseudomonas fluorescens</name>
    <dbReference type="NCBI Taxonomy" id="294"/>
    <lineage>
        <taxon>Bacteria</taxon>
        <taxon>Pseudomonadati</taxon>
        <taxon>Pseudomonadota</taxon>
        <taxon>Gammaproteobacteria</taxon>
        <taxon>Pseudomonadales</taxon>
        <taxon>Pseudomonadaceae</taxon>
        <taxon>Pseudomonas</taxon>
    </lineage>
</organism>
<dbReference type="GeneID" id="61639915"/>
<dbReference type="Proteomes" id="UP000248640">
    <property type="component" value="Chromosome 1"/>
</dbReference>
<sequence length="55" mass="5426">MIELAALGALAPVAATALPLAAKAAEAGIKVASDVASKTVEFAKEAVNQGSQITF</sequence>